<protein>
    <recommendedName>
        <fullName evidence="1">Fido domain-containing protein</fullName>
    </recommendedName>
</protein>
<dbReference type="InterPro" id="IPR036597">
    <property type="entry name" value="Fido-like_dom_sf"/>
</dbReference>
<dbReference type="InterPro" id="IPR003812">
    <property type="entry name" value="Fido"/>
</dbReference>
<dbReference type="Gene3D" id="1.10.3290.10">
    <property type="entry name" value="Fido-like domain"/>
    <property type="match status" value="1"/>
</dbReference>
<dbReference type="Proteomes" id="UP001228905">
    <property type="component" value="Unassembled WGS sequence"/>
</dbReference>
<name>A0ABU0IK71_9CAUL</name>
<sequence length="247" mass="26863">MALPPNDLGARRWLQLLSRILDETPAGFETALRRWLAALADGPPAPAPFVFLQPLSAGRVAEDQKDGQALLAYAEMEWGLRDRYAAALADSLAAADPAAFIALLKDIAAAASDRPAAEFRTGPAETVPDDWGQFVRYPDAAEVPDQMARLWAFLHQTWPDDPVRAAVVAYVAIQNAHPFADGNGRLSRIVFNSLVRPAGPYLPLRELNGLTRGGLLMPMRGAEIHDRWEAFAVALGQAVRTLHRVVG</sequence>
<reference evidence="2 3" key="1">
    <citation type="submission" date="2023-07" db="EMBL/GenBank/DDBJ databases">
        <title>Genomic Encyclopedia of Type Strains, Phase IV (KMG-IV): sequencing the most valuable type-strain genomes for metagenomic binning, comparative biology and taxonomic classification.</title>
        <authorList>
            <person name="Goeker M."/>
        </authorList>
    </citation>
    <scope>NUCLEOTIDE SEQUENCE [LARGE SCALE GENOMIC DNA]</scope>
    <source>
        <strain evidence="2 3">DSM 18695</strain>
    </source>
</reference>
<evidence type="ECO:0000313" key="3">
    <source>
        <dbReference type="Proteomes" id="UP001228905"/>
    </source>
</evidence>
<evidence type="ECO:0000259" key="1">
    <source>
        <dbReference type="PROSITE" id="PS51459"/>
    </source>
</evidence>
<organism evidence="2 3">
    <name type="scientific">Caulobacter ginsengisoli</name>
    <dbReference type="NCBI Taxonomy" id="400775"/>
    <lineage>
        <taxon>Bacteria</taxon>
        <taxon>Pseudomonadati</taxon>
        <taxon>Pseudomonadota</taxon>
        <taxon>Alphaproteobacteria</taxon>
        <taxon>Caulobacterales</taxon>
        <taxon>Caulobacteraceae</taxon>
        <taxon>Caulobacter</taxon>
    </lineage>
</organism>
<gene>
    <name evidence="2" type="ORF">QO010_000161</name>
</gene>
<keyword evidence="3" id="KW-1185">Reference proteome</keyword>
<dbReference type="Pfam" id="PF02661">
    <property type="entry name" value="Fic"/>
    <property type="match status" value="1"/>
</dbReference>
<dbReference type="PROSITE" id="PS51459">
    <property type="entry name" value="FIDO"/>
    <property type="match status" value="1"/>
</dbReference>
<dbReference type="RefSeq" id="WP_307344706.1">
    <property type="nucleotide sequence ID" value="NZ_JAUSVS010000001.1"/>
</dbReference>
<proteinExistence type="predicted"/>
<feature type="domain" description="Fido" evidence="1">
    <location>
        <begin position="95"/>
        <end position="237"/>
    </location>
</feature>
<accession>A0ABU0IK71</accession>
<dbReference type="SUPFAM" id="SSF140931">
    <property type="entry name" value="Fic-like"/>
    <property type="match status" value="1"/>
</dbReference>
<comment type="caution">
    <text evidence="2">The sequence shown here is derived from an EMBL/GenBank/DDBJ whole genome shotgun (WGS) entry which is preliminary data.</text>
</comment>
<evidence type="ECO:0000313" key="2">
    <source>
        <dbReference type="EMBL" id="MDQ0462413.1"/>
    </source>
</evidence>
<dbReference type="EMBL" id="JAUSVS010000001">
    <property type="protein sequence ID" value="MDQ0462413.1"/>
    <property type="molecule type" value="Genomic_DNA"/>
</dbReference>